<evidence type="ECO:0000256" key="8">
    <source>
        <dbReference type="ARBA" id="ARBA00023004"/>
    </source>
</evidence>
<dbReference type="Gene3D" id="2.10.240.10">
    <property type="entry name" value="Dihydroorotate dehydrogenase, electron transfer subunit"/>
    <property type="match status" value="1"/>
</dbReference>
<comment type="cofactor">
    <cofactor evidence="10">
        <name>[2Fe-2S] cluster</name>
        <dbReference type="ChEBI" id="CHEBI:190135"/>
    </cofactor>
</comment>
<evidence type="ECO:0000313" key="12">
    <source>
        <dbReference type="EMBL" id="CAB4329260.1"/>
    </source>
</evidence>
<protein>
    <submittedName>
        <fullName evidence="12">Unannotated protein</fullName>
    </submittedName>
</protein>
<dbReference type="InterPro" id="IPR039261">
    <property type="entry name" value="FNR_nucleotide-bd"/>
</dbReference>
<dbReference type="SUPFAM" id="SSF52343">
    <property type="entry name" value="Ferredoxin reductase-like, C-terminal NADP-linked domain"/>
    <property type="match status" value="1"/>
</dbReference>
<dbReference type="AlphaFoldDB" id="A0A6J5YMM1"/>
<keyword evidence="7" id="KW-0249">Electron transport</keyword>
<evidence type="ECO:0000256" key="6">
    <source>
        <dbReference type="ARBA" id="ARBA00022827"/>
    </source>
</evidence>
<dbReference type="SUPFAM" id="SSF63380">
    <property type="entry name" value="Riboflavin synthase domain-like"/>
    <property type="match status" value="1"/>
</dbReference>
<feature type="domain" description="FAD-binding FR-type" evidence="11">
    <location>
        <begin position="13"/>
        <end position="116"/>
    </location>
</feature>
<dbReference type="CDD" id="cd06218">
    <property type="entry name" value="DHOD_e_trans"/>
    <property type="match status" value="1"/>
</dbReference>
<reference evidence="12" key="1">
    <citation type="submission" date="2020-05" db="EMBL/GenBank/DDBJ databases">
        <authorList>
            <person name="Chiriac C."/>
            <person name="Salcher M."/>
            <person name="Ghai R."/>
            <person name="Kavagutti S V."/>
        </authorList>
    </citation>
    <scope>NUCLEOTIDE SEQUENCE</scope>
</reference>
<dbReference type="GO" id="GO:0006221">
    <property type="term" value="P:pyrimidine nucleotide biosynthetic process"/>
    <property type="evidence" value="ECO:0007669"/>
    <property type="project" value="InterPro"/>
</dbReference>
<keyword evidence="8" id="KW-0408">Iron</keyword>
<dbReference type="InterPro" id="IPR017927">
    <property type="entry name" value="FAD-bd_FR_type"/>
</dbReference>
<evidence type="ECO:0000256" key="5">
    <source>
        <dbReference type="ARBA" id="ARBA00022723"/>
    </source>
</evidence>
<dbReference type="Gene3D" id="2.40.30.10">
    <property type="entry name" value="Translation factors"/>
    <property type="match status" value="1"/>
</dbReference>
<name>A0A6J5YMM1_9ZZZZ</name>
<keyword evidence="9" id="KW-0411">Iron-sulfur</keyword>
<evidence type="ECO:0000259" key="11">
    <source>
        <dbReference type="PROSITE" id="PS51384"/>
    </source>
</evidence>
<evidence type="ECO:0000256" key="1">
    <source>
        <dbReference type="ARBA" id="ARBA00006422"/>
    </source>
</evidence>
<dbReference type="GO" id="GO:0016491">
    <property type="term" value="F:oxidoreductase activity"/>
    <property type="evidence" value="ECO:0007669"/>
    <property type="project" value="InterPro"/>
</dbReference>
<dbReference type="InterPro" id="IPR019480">
    <property type="entry name" value="Dihydroorotate_DH_Fe-S-bd"/>
</dbReference>
<dbReference type="GO" id="GO:0050660">
    <property type="term" value="F:flavin adenine dinucleotide binding"/>
    <property type="evidence" value="ECO:0007669"/>
    <property type="project" value="InterPro"/>
</dbReference>
<dbReference type="PANTHER" id="PTHR43513">
    <property type="entry name" value="DIHYDROOROTATE DEHYDROGENASE B (NAD(+)), ELECTRON TRANSFER SUBUNIT"/>
    <property type="match status" value="1"/>
</dbReference>
<dbReference type="InterPro" id="IPR050353">
    <property type="entry name" value="PyrK_electron_transfer"/>
</dbReference>
<organism evidence="12">
    <name type="scientific">freshwater metagenome</name>
    <dbReference type="NCBI Taxonomy" id="449393"/>
    <lineage>
        <taxon>unclassified sequences</taxon>
        <taxon>metagenomes</taxon>
        <taxon>ecological metagenomes</taxon>
    </lineage>
</organism>
<evidence type="ECO:0000256" key="10">
    <source>
        <dbReference type="ARBA" id="ARBA00034078"/>
    </source>
</evidence>
<dbReference type="InterPro" id="IPR037117">
    <property type="entry name" value="Dihydroorotate_DH_ele_sf"/>
</dbReference>
<gene>
    <name evidence="12" type="ORF">UFOPK3574_00014</name>
</gene>
<evidence type="ECO:0000256" key="2">
    <source>
        <dbReference type="ARBA" id="ARBA00022448"/>
    </source>
</evidence>
<dbReference type="InterPro" id="IPR012165">
    <property type="entry name" value="Cyt_c3_hydrogenase_gsu"/>
</dbReference>
<dbReference type="Gene3D" id="3.40.50.80">
    <property type="entry name" value="Nucleotide-binding domain of ferredoxin-NADP reductase (FNR) module"/>
    <property type="match status" value="1"/>
</dbReference>
<keyword evidence="5" id="KW-0479">Metal-binding</keyword>
<proteinExistence type="inferred from homology"/>
<keyword evidence="4" id="KW-0001">2Fe-2S</keyword>
<dbReference type="PROSITE" id="PS51384">
    <property type="entry name" value="FAD_FR"/>
    <property type="match status" value="1"/>
</dbReference>
<dbReference type="PANTHER" id="PTHR43513:SF3">
    <property type="entry name" value="DIHYDROOROTATE DEHYDROGENASE B (NAD(+)), ELECTRON TRANSFER SUBUNIT-RELATED"/>
    <property type="match status" value="1"/>
</dbReference>
<keyword evidence="2" id="KW-0813">Transport</keyword>
<evidence type="ECO:0000256" key="9">
    <source>
        <dbReference type="ARBA" id="ARBA00023014"/>
    </source>
</evidence>
<accession>A0A6J5YMM1</accession>
<evidence type="ECO:0000256" key="4">
    <source>
        <dbReference type="ARBA" id="ARBA00022714"/>
    </source>
</evidence>
<keyword evidence="6" id="KW-0274">FAD</keyword>
<sequence length="287" mass="30062">MVEEIMSQINRSASQMSATVLANKRIGQYHQIVFGIGDLVKSCRPGNFVAIKVGGESSRMILRRAFAISRVAESISFGGTMELIVAPHGSGSKWLCSQPEGAEVDIVAPLGTAFGIPTSPVNALLVGGGYGSAPLFGLAEVLKARGCKVDMLLGASTGGKIYAPMEGKRAVNSLKIYTEDGTMGETGRVTEPIKSLVENREVDVIYSCGPMGMLSAISALTTGTDVVHQCAVEESMACGIGICMTCVLPVKGEDGKVSMLRSCIDGPVMDGAQVQWQMVGQIPEATP</sequence>
<dbReference type="PIRSF" id="PIRSF006816">
    <property type="entry name" value="Cyc3_hyd_g"/>
    <property type="match status" value="1"/>
</dbReference>
<dbReference type="Pfam" id="PF10418">
    <property type="entry name" value="DHODB_Fe-S_bind"/>
    <property type="match status" value="1"/>
</dbReference>
<keyword evidence="3" id="KW-0285">Flavoprotein</keyword>
<evidence type="ECO:0000256" key="3">
    <source>
        <dbReference type="ARBA" id="ARBA00022630"/>
    </source>
</evidence>
<dbReference type="GO" id="GO:0051537">
    <property type="term" value="F:2 iron, 2 sulfur cluster binding"/>
    <property type="evidence" value="ECO:0007669"/>
    <property type="project" value="UniProtKB-KW"/>
</dbReference>
<comment type="similarity">
    <text evidence="1">Belongs to the PyrK family.</text>
</comment>
<evidence type="ECO:0000256" key="7">
    <source>
        <dbReference type="ARBA" id="ARBA00022982"/>
    </source>
</evidence>
<dbReference type="GO" id="GO:0046872">
    <property type="term" value="F:metal ion binding"/>
    <property type="evidence" value="ECO:0007669"/>
    <property type="project" value="UniProtKB-KW"/>
</dbReference>
<dbReference type="EMBL" id="CAESAF010000001">
    <property type="protein sequence ID" value="CAB4329260.1"/>
    <property type="molecule type" value="Genomic_DNA"/>
</dbReference>
<dbReference type="InterPro" id="IPR017938">
    <property type="entry name" value="Riboflavin_synthase-like_b-brl"/>
</dbReference>